<evidence type="ECO:0000313" key="3">
    <source>
        <dbReference type="Proteomes" id="UP001482620"/>
    </source>
</evidence>
<dbReference type="EMBL" id="JAHRIQ010089334">
    <property type="protein sequence ID" value="MEQ2250200.1"/>
    <property type="molecule type" value="Genomic_DNA"/>
</dbReference>
<accession>A0ABV0UYF7</accession>
<reference evidence="2 3" key="1">
    <citation type="submission" date="2021-06" db="EMBL/GenBank/DDBJ databases">
        <authorList>
            <person name="Palmer J.M."/>
        </authorList>
    </citation>
    <scope>NUCLEOTIDE SEQUENCE [LARGE SCALE GENOMIC DNA]</scope>
    <source>
        <strain evidence="3">if_2019</strain>
        <tissue evidence="2">Muscle</tissue>
    </source>
</reference>
<name>A0ABV0UYF7_9TELE</name>
<feature type="region of interest" description="Disordered" evidence="1">
    <location>
        <begin position="1"/>
        <end position="32"/>
    </location>
</feature>
<dbReference type="Proteomes" id="UP001482620">
    <property type="component" value="Unassembled WGS sequence"/>
</dbReference>
<proteinExistence type="predicted"/>
<dbReference type="SUPFAM" id="SSF51735">
    <property type="entry name" value="NAD(P)-binding Rossmann-fold domains"/>
    <property type="match status" value="1"/>
</dbReference>
<gene>
    <name evidence="2" type="ORF">ILYODFUR_037411</name>
</gene>
<protein>
    <submittedName>
        <fullName evidence="2">Uncharacterized protein</fullName>
    </submittedName>
</protein>
<dbReference type="InterPro" id="IPR036291">
    <property type="entry name" value="NAD(P)-bd_dom_sf"/>
</dbReference>
<sequence length="105" mass="11125">MKGKLRLLGEPPASPADRRGGTSDPGQISWRRRRKTLSAALRAHRHAAGRRQRTPAWIMSLTGKVALVTGGAQGIGRAAVQALLESSAKVRSAPVFESLCSVLSA</sequence>
<comment type="caution">
    <text evidence="2">The sequence shown here is derived from an EMBL/GenBank/DDBJ whole genome shotgun (WGS) entry which is preliminary data.</text>
</comment>
<organism evidence="2 3">
    <name type="scientific">Ilyodon furcidens</name>
    <name type="common">goldbreast splitfin</name>
    <dbReference type="NCBI Taxonomy" id="33524"/>
    <lineage>
        <taxon>Eukaryota</taxon>
        <taxon>Metazoa</taxon>
        <taxon>Chordata</taxon>
        <taxon>Craniata</taxon>
        <taxon>Vertebrata</taxon>
        <taxon>Euteleostomi</taxon>
        <taxon>Actinopterygii</taxon>
        <taxon>Neopterygii</taxon>
        <taxon>Teleostei</taxon>
        <taxon>Neoteleostei</taxon>
        <taxon>Acanthomorphata</taxon>
        <taxon>Ovalentaria</taxon>
        <taxon>Atherinomorphae</taxon>
        <taxon>Cyprinodontiformes</taxon>
        <taxon>Goodeidae</taxon>
        <taxon>Ilyodon</taxon>
    </lineage>
</organism>
<dbReference type="Gene3D" id="3.40.50.720">
    <property type="entry name" value="NAD(P)-binding Rossmann-like Domain"/>
    <property type="match status" value="1"/>
</dbReference>
<evidence type="ECO:0000256" key="1">
    <source>
        <dbReference type="SAM" id="MobiDB-lite"/>
    </source>
</evidence>
<keyword evidence="3" id="KW-1185">Reference proteome</keyword>
<evidence type="ECO:0000313" key="2">
    <source>
        <dbReference type="EMBL" id="MEQ2250200.1"/>
    </source>
</evidence>